<dbReference type="STRING" id="1038014.SAMN04487910_3137"/>
<gene>
    <name evidence="3" type="ORF">SAMN04487910_3137</name>
</gene>
<dbReference type="InterPro" id="IPR057727">
    <property type="entry name" value="WCX_dom"/>
</dbReference>
<dbReference type="OrthoDB" id="43316at2"/>
<dbReference type="Pfam" id="PF25583">
    <property type="entry name" value="WCX"/>
    <property type="match status" value="1"/>
</dbReference>
<keyword evidence="4" id="KW-1185">Reference proteome</keyword>
<sequence>MASNKNALIRYKTIDQCLRNTFRRWVLDDLIEACSDALYEYEGKDVYVSKRTVQLDIQMMRSDKLGYNAPIEVYQRKFYRYAEEDYSIMNIPVTDHDIKIMNESIQILRQFKDFSLFKEMNGVIERLEDSVYANEKDNIPIIHLEKNDQLKGLEHIDRLYHAIQNKQVLKMAYKSFKARSESEILIHPQLLKEFNNRWFLLALGNKRKLLTTFALDRIVSIHNSEEDIVYIDQHIDGDIYYKDVIGVTVSENVVPELVKFKIDNRNAPYVITKPFHTSQETISKDELGTTFTIKVQINFELERVILGFGDTIEVLAPERLRTRIHGKLKRALERYE</sequence>
<evidence type="ECO:0000313" key="3">
    <source>
        <dbReference type="EMBL" id="SEL71123.1"/>
    </source>
</evidence>
<proteinExistence type="predicted"/>
<dbReference type="Pfam" id="PF13280">
    <property type="entry name" value="WYL"/>
    <property type="match status" value="1"/>
</dbReference>
<dbReference type="PANTHER" id="PTHR34580:SF9">
    <property type="entry name" value="SLL5097 PROTEIN"/>
    <property type="match status" value="1"/>
</dbReference>
<dbReference type="RefSeq" id="WP_091410178.1">
    <property type="nucleotide sequence ID" value="NZ_FOAB01000005.1"/>
</dbReference>
<dbReference type="AlphaFoldDB" id="A0A1H7SF69"/>
<dbReference type="InterPro" id="IPR051534">
    <property type="entry name" value="CBASS_pafABC_assoc_protein"/>
</dbReference>
<dbReference type="EMBL" id="FOAB01000005">
    <property type="protein sequence ID" value="SEL71123.1"/>
    <property type="molecule type" value="Genomic_DNA"/>
</dbReference>
<evidence type="ECO:0000313" key="4">
    <source>
        <dbReference type="Proteomes" id="UP000198521"/>
    </source>
</evidence>
<name>A0A1H7SF69_AQUAM</name>
<keyword evidence="3" id="KW-0238">DNA-binding</keyword>
<feature type="domain" description="WCX" evidence="2">
    <location>
        <begin position="257"/>
        <end position="332"/>
    </location>
</feature>
<protein>
    <submittedName>
        <fullName evidence="3">Predicted DNA-binding transcriptional regulator YafY, contains an HTH and WYL domains</fullName>
    </submittedName>
</protein>
<evidence type="ECO:0000259" key="1">
    <source>
        <dbReference type="Pfam" id="PF13280"/>
    </source>
</evidence>
<reference evidence="3 4" key="1">
    <citation type="submission" date="2016-10" db="EMBL/GenBank/DDBJ databases">
        <authorList>
            <person name="de Groot N.N."/>
        </authorList>
    </citation>
    <scope>NUCLEOTIDE SEQUENCE [LARGE SCALE GENOMIC DNA]</scope>
    <source>
        <strain evidence="3 4">DSM 25232</strain>
    </source>
</reference>
<accession>A0A1H7SF69</accession>
<evidence type="ECO:0000259" key="2">
    <source>
        <dbReference type="Pfam" id="PF25583"/>
    </source>
</evidence>
<dbReference type="PROSITE" id="PS52050">
    <property type="entry name" value="WYL"/>
    <property type="match status" value="1"/>
</dbReference>
<dbReference type="GO" id="GO:0003677">
    <property type="term" value="F:DNA binding"/>
    <property type="evidence" value="ECO:0007669"/>
    <property type="project" value="UniProtKB-KW"/>
</dbReference>
<dbReference type="InterPro" id="IPR026881">
    <property type="entry name" value="WYL_dom"/>
</dbReference>
<organism evidence="3 4">
    <name type="scientific">Aquimarina amphilecti</name>
    <dbReference type="NCBI Taxonomy" id="1038014"/>
    <lineage>
        <taxon>Bacteria</taxon>
        <taxon>Pseudomonadati</taxon>
        <taxon>Bacteroidota</taxon>
        <taxon>Flavobacteriia</taxon>
        <taxon>Flavobacteriales</taxon>
        <taxon>Flavobacteriaceae</taxon>
        <taxon>Aquimarina</taxon>
    </lineage>
</organism>
<dbReference type="Proteomes" id="UP000198521">
    <property type="component" value="Unassembled WGS sequence"/>
</dbReference>
<dbReference type="PANTHER" id="PTHR34580">
    <property type="match status" value="1"/>
</dbReference>
<feature type="domain" description="WYL" evidence="1">
    <location>
        <begin position="154"/>
        <end position="221"/>
    </location>
</feature>